<keyword evidence="3 10" id="KW-0540">Nuclease</keyword>
<evidence type="ECO:0000313" key="14">
    <source>
        <dbReference type="EMBL" id="KXU80520.1"/>
    </source>
</evidence>
<evidence type="ECO:0000256" key="2">
    <source>
        <dbReference type="ARBA" id="ARBA00010052"/>
    </source>
</evidence>
<dbReference type="InterPro" id="IPR018524">
    <property type="entry name" value="DNA/RNA_endonuclease_AS"/>
</dbReference>
<feature type="domain" description="ENPP1-3/EXOG-like endonuclease/phosphodiesterase" evidence="12">
    <location>
        <begin position="45"/>
        <end position="236"/>
    </location>
</feature>
<dbReference type="RefSeq" id="WP_026456721.1">
    <property type="nucleotide sequence ID" value="NZ_JAAKHR010000015.1"/>
</dbReference>
<dbReference type="GO" id="GO:0003676">
    <property type="term" value="F:nucleic acid binding"/>
    <property type="evidence" value="ECO:0007669"/>
    <property type="project" value="InterPro"/>
</dbReference>
<dbReference type="GO" id="GO:0004519">
    <property type="term" value="F:endonuclease activity"/>
    <property type="evidence" value="ECO:0007669"/>
    <property type="project" value="UniProtKB-UniRule"/>
</dbReference>
<dbReference type="GO" id="GO:0046872">
    <property type="term" value="F:metal ion binding"/>
    <property type="evidence" value="ECO:0007669"/>
    <property type="project" value="UniProtKB-KW"/>
</dbReference>
<dbReference type="GO" id="GO:0016787">
    <property type="term" value="F:hydrolase activity"/>
    <property type="evidence" value="ECO:0007669"/>
    <property type="project" value="UniProtKB-KW"/>
</dbReference>
<keyword evidence="5 10" id="KW-0255">Endonuclease</keyword>
<dbReference type="PANTHER" id="PTHR13966">
    <property type="entry name" value="ENDONUCLEASE RELATED"/>
    <property type="match status" value="1"/>
</dbReference>
<dbReference type="Pfam" id="PF01223">
    <property type="entry name" value="Endonuclease_NS"/>
    <property type="match status" value="1"/>
</dbReference>
<dbReference type="InterPro" id="IPR020821">
    <property type="entry name" value="ENPP1-3/EXOG-like_nuc-like"/>
</dbReference>
<evidence type="ECO:0000256" key="3">
    <source>
        <dbReference type="ARBA" id="ARBA00022722"/>
    </source>
</evidence>
<dbReference type="PROSITE" id="PS01070">
    <property type="entry name" value="NUCLEASE_NON_SPEC"/>
    <property type="match status" value="1"/>
</dbReference>
<accession>A0A175VJ29</accession>
<dbReference type="AlphaFoldDB" id="A0A175VJ29"/>
<dbReference type="SUPFAM" id="SSF54060">
    <property type="entry name" value="His-Me finger endonucleases"/>
    <property type="match status" value="1"/>
</dbReference>
<evidence type="ECO:0000256" key="8">
    <source>
        <dbReference type="PIRSR" id="PIRSR640255-1"/>
    </source>
</evidence>
<dbReference type="PANTHER" id="PTHR13966:SF5">
    <property type="entry name" value="ENDONUCLEASE G, MITOCHONDRIAL"/>
    <property type="match status" value="1"/>
</dbReference>
<comment type="cofactor">
    <cofactor evidence="1 10">
        <name>Mg(2+)</name>
        <dbReference type="ChEBI" id="CHEBI:18420"/>
    </cofactor>
</comment>
<feature type="binding site" evidence="9">
    <location>
        <position position="138"/>
    </location>
    <ligand>
        <name>Mg(2+)</name>
        <dbReference type="ChEBI" id="CHEBI:18420"/>
        <note>catalytic</note>
    </ligand>
</feature>
<feature type="active site" description="Proton acceptor" evidence="8">
    <location>
        <position position="107"/>
    </location>
</feature>
<organism evidence="14 15">
    <name type="scientific">Aeromonas enteropelogenes</name>
    <name type="common">Aeromonas trota</name>
    <dbReference type="NCBI Taxonomy" id="29489"/>
    <lineage>
        <taxon>Bacteria</taxon>
        <taxon>Pseudomonadati</taxon>
        <taxon>Pseudomonadota</taxon>
        <taxon>Gammaproteobacteria</taxon>
        <taxon>Aeromonadales</taxon>
        <taxon>Aeromonadaceae</taxon>
        <taxon>Aeromonas</taxon>
    </lineage>
</organism>
<evidence type="ECO:0000313" key="15">
    <source>
        <dbReference type="Proteomes" id="UP000078435"/>
    </source>
</evidence>
<evidence type="ECO:0000256" key="11">
    <source>
        <dbReference type="SAM" id="SignalP"/>
    </source>
</evidence>
<evidence type="ECO:0000256" key="1">
    <source>
        <dbReference type="ARBA" id="ARBA00001946"/>
    </source>
</evidence>
<dbReference type="InterPro" id="IPR001604">
    <property type="entry name" value="Endo_G_ENPP1-like_dom"/>
</dbReference>
<dbReference type="EC" id="3.1.30.-" evidence="10"/>
<dbReference type="CDD" id="cd00091">
    <property type="entry name" value="NUC"/>
    <property type="match status" value="1"/>
</dbReference>
<keyword evidence="6 10" id="KW-0378">Hydrolase</keyword>
<reference evidence="14 15" key="1">
    <citation type="submission" date="2016-02" db="EMBL/GenBank/DDBJ databases">
        <title>Draft genome sequence of Aeromonas trota strain 1999lcr isolated from cerebrospinal fluid (CSF).</title>
        <authorList>
            <person name="Dallagassa C.B."/>
            <person name="Prediger K.C."/>
            <person name="Weiss V.A."/>
            <person name="Assis F.E."/>
            <person name="Baura V."/>
            <person name="Cruz L.M."/>
            <person name="Souza E.M."/>
            <person name="Pedrosa F.O."/>
            <person name="Fadel-Picheth C.M."/>
        </authorList>
    </citation>
    <scope>NUCLEOTIDE SEQUENCE [LARGE SCALE GENOMIC DNA]</scope>
    <source>
        <strain evidence="14 15">1999lcr</strain>
    </source>
</reference>
<feature type="chain" id="PRO_5008042951" description="Endonuclease" evidence="11">
    <location>
        <begin position="23"/>
        <end position="250"/>
    </location>
</feature>
<dbReference type="SMART" id="SM00892">
    <property type="entry name" value="Endonuclease_NS"/>
    <property type="match status" value="1"/>
</dbReference>
<evidence type="ECO:0000256" key="6">
    <source>
        <dbReference type="ARBA" id="ARBA00022801"/>
    </source>
</evidence>
<proteinExistence type="inferred from homology"/>
<evidence type="ECO:0000256" key="5">
    <source>
        <dbReference type="ARBA" id="ARBA00022759"/>
    </source>
</evidence>
<gene>
    <name evidence="14" type="ORF">LCR_10485</name>
</gene>
<dbReference type="OrthoDB" id="9811262at2"/>
<dbReference type="Gene3D" id="3.40.570.10">
    <property type="entry name" value="Extracellular Endonuclease, subunit A"/>
    <property type="match status" value="1"/>
</dbReference>
<evidence type="ECO:0000256" key="4">
    <source>
        <dbReference type="ARBA" id="ARBA00022723"/>
    </source>
</evidence>
<dbReference type="Proteomes" id="UP000078435">
    <property type="component" value="Unassembled WGS sequence"/>
</dbReference>
<feature type="domain" description="DNA/RNA non-specific endonuclease/pyrophosphatase/phosphodiesterase" evidence="13">
    <location>
        <begin position="44"/>
        <end position="236"/>
    </location>
</feature>
<dbReference type="InterPro" id="IPR040255">
    <property type="entry name" value="Non-specific_endonuclease"/>
</dbReference>
<protein>
    <recommendedName>
        <fullName evidence="10">Endonuclease</fullName>
        <ecNumber evidence="10">3.1.30.-</ecNumber>
    </recommendedName>
</protein>
<feature type="signal peptide" evidence="11">
    <location>
        <begin position="1"/>
        <end position="22"/>
    </location>
</feature>
<dbReference type="EMBL" id="JMGO02000003">
    <property type="protein sequence ID" value="KXU80520.1"/>
    <property type="molecule type" value="Genomic_DNA"/>
</dbReference>
<keyword evidence="4 9" id="KW-0479">Metal-binding</keyword>
<dbReference type="InterPro" id="IPR044929">
    <property type="entry name" value="DNA/RNA_non-sp_Endonuclease_sf"/>
</dbReference>
<name>A0A175VJ29_AEREN</name>
<comment type="caution">
    <text evidence="14">The sequence shown here is derived from an EMBL/GenBank/DDBJ whole genome shotgun (WGS) entry which is preliminary data.</text>
</comment>
<dbReference type="InterPro" id="IPR044925">
    <property type="entry name" value="His-Me_finger_sf"/>
</dbReference>
<evidence type="ECO:0000256" key="7">
    <source>
        <dbReference type="ARBA" id="ARBA00022842"/>
    </source>
</evidence>
<evidence type="ECO:0000259" key="13">
    <source>
        <dbReference type="SMART" id="SM00892"/>
    </source>
</evidence>
<evidence type="ECO:0000259" key="12">
    <source>
        <dbReference type="SMART" id="SM00477"/>
    </source>
</evidence>
<keyword evidence="11" id="KW-0732">Signal</keyword>
<dbReference type="SMART" id="SM00477">
    <property type="entry name" value="NUC"/>
    <property type="match status" value="1"/>
</dbReference>
<comment type="similarity">
    <text evidence="2 10">Belongs to the DNA/RNA non-specific endonuclease family.</text>
</comment>
<sequence length="250" mass="28064">MIKINKLVLAVTLTLGAAPGFAAGFVCGDHVRFGTPAGSDQELCRQGYAAGYNYDYKVANWVSYRMTAESAQGKVKRKDAFAEDKEVPVAFRATLADYKRSGYDRGHQAPAADMAATEVTMKQSFLLTNMTPQLPALNQKAWRILEEKVRQWAIAREDVQVITGPVFTHSEEYIGNGVMIPSAYYKIVMDPARLQAIAFIMPQEDIPTSQIANYRVSVREVEEQTQLDFFSDMPYEQQETLEARVSPMWN</sequence>
<evidence type="ECO:0000256" key="10">
    <source>
        <dbReference type="RuleBase" id="RU366055"/>
    </source>
</evidence>
<evidence type="ECO:0000256" key="9">
    <source>
        <dbReference type="PIRSR" id="PIRSR640255-2"/>
    </source>
</evidence>
<keyword evidence="7" id="KW-0460">Magnesium</keyword>